<protein>
    <recommendedName>
        <fullName evidence="19">Mitogen-activated protein kinase</fullName>
        <ecNumber evidence="19">2.7.11.24</ecNumber>
    </recommendedName>
</protein>
<dbReference type="Pfam" id="PF00069">
    <property type="entry name" value="Pkinase"/>
    <property type="match status" value="1"/>
</dbReference>
<dbReference type="PROSITE" id="PS00108">
    <property type="entry name" value="PROTEIN_KINASE_ST"/>
    <property type="match status" value="1"/>
</dbReference>
<dbReference type="EC" id="2.7.11.24" evidence="19"/>
<keyword evidence="4" id="KW-0963">Cytoplasm</keyword>
<comment type="function">
    <text evidence="17">Plays a role in various cellular processes such as proliferation, differentiation and cell survival. The upstream activator of MAPK7 is the MAPK kinase MAP2K5. Upon activation, it translocates to the nucleus and phosphorylates various downstream targets including MEF2C. EGF activates MAPK7 through a Ras-independent and MAP2K5-dependent pathway. As part of the MAPK/ERK signaling pathway, acts as a negative regulator of apoptosis in cardiomyocytes via interaction with STUB1/CHIP and promotion of STUB1-mediated ubiquitination and degradation of ICER-type isoforms of CREM. May have a role in muscle cell differentiation. May be important for endothelial function and maintenance of blood vessel integrity. MAP2K5 and MAPK7 interact specifically with one another and not with MEK1/ERK1 or MEK2/ERK2 pathways. Phosphorylates SGK1 at Ser-78 and this is required for growth factor-induced cell cycle progression. Involved in the regulation of p53/TP53 by disrupting the PML-MDM2 interaction.</text>
</comment>
<comment type="cofactor">
    <cofactor evidence="1 19">
        <name>Mg(2+)</name>
        <dbReference type="ChEBI" id="CHEBI:18420"/>
    </cofactor>
</comment>
<reference evidence="22" key="4">
    <citation type="submission" date="2025-09" db="UniProtKB">
        <authorList>
            <consortium name="Ensembl"/>
        </authorList>
    </citation>
    <scope>IDENTIFICATION</scope>
</reference>
<dbReference type="Bgee" id="ENSELUG00000004315">
    <property type="expression patterns" value="Expressed in camera-type eye and 14 other cell types or tissues"/>
</dbReference>
<comment type="similarity">
    <text evidence="19">Belongs to the protein kinase superfamily. Ser/Thr protein kinase family. MAP kinase subfamily.</text>
</comment>
<dbReference type="STRING" id="8010.ENSELUP00000027909"/>
<dbReference type="Gene3D" id="1.10.510.10">
    <property type="entry name" value="Transferase(Phosphotransferase) domain 1"/>
    <property type="match status" value="1"/>
</dbReference>
<dbReference type="OrthoDB" id="192887at2759"/>
<keyword evidence="14" id="KW-0131">Cell cycle</keyword>
<dbReference type="AlphaFoldDB" id="A0A3P8XEJ6"/>
<keyword evidence="7 19" id="KW-0808">Transferase</keyword>
<evidence type="ECO:0000256" key="1">
    <source>
        <dbReference type="ARBA" id="ARBA00001946"/>
    </source>
</evidence>
<keyword evidence="11 18" id="KW-0067">ATP-binding</keyword>
<dbReference type="OMA" id="RWTKMID"/>
<evidence type="ECO:0000256" key="6">
    <source>
        <dbReference type="ARBA" id="ARBA00022553"/>
    </source>
</evidence>
<feature type="binding site" evidence="18">
    <location>
        <position position="112"/>
    </location>
    <ligand>
        <name>ATP</name>
        <dbReference type="ChEBI" id="CHEBI:30616"/>
    </ligand>
</feature>
<dbReference type="GO" id="GO:0043066">
    <property type="term" value="P:negative regulation of apoptotic process"/>
    <property type="evidence" value="ECO:0007669"/>
    <property type="project" value="UniProtKB-ARBA"/>
</dbReference>
<dbReference type="Ensembl" id="ENSELUT00000014732.3">
    <property type="protein sequence ID" value="ENSELUP00000027909.2"/>
    <property type="gene ID" value="ENSELUG00000004315.3"/>
</dbReference>
<evidence type="ECO:0000256" key="17">
    <source>
        <dbReference type="ARBA" id="ARBA00058403"/>
    </source>
</evidence>
<evidence type="ECO:0000256" key="8">
    <source>
        <dbReference type="ARBA" id="ARBA00022741"/>
    </source>
</evidence>
<dbReference type="GeneID" id="105007802"/>
<reference evidence="22" key="3">
    <citation type="submission" date="2025-08" db="UniProtKB">
        <authorList>
            <consortium name="Ensembl"/>
        </authorList>
    </citation>
    <scope>IDENTIFICATION</scope>
</reference>
<keyword evidence="12" id="KW-0007">Acetylation</keyword>
<evidence type="ECO:0000256" key="13">
    <source>
        <dbReference type="ARBA" id="ARBA00023242"/>
    </source>
</evidence>
<accession>A0A3P8XEJ6</accession>
<dbReference type="Gene3D" id="3.30.200.20">
    <property type="entry name" value="Phosphorylase Kinase, domain 1"/>
    <property type="match status" value="1"/>
</dbReference>
<evidence type="ECO:0000256" key="19">
    <source>
        <dbReference type="RuleBase" id="RU361165"/>
    </source>
</evidence>
<keyword evidence="8 18" id="KW-0547">Nucleotide-binding</keyword>
<comment type="activity regulation">
    <text evidence="19">Activated by threonine and tyrosine phosphorylation.</text>
</comment>
<dbReference type="RefSeq" id="XP_010865162.2">
    <property type="nucleotide sequence ID" value="XM_010866860.3"/>
</dbReference>
<evidence type="ECO:0000256" key="2">
    <source>
        <dbReference type="ARBA" id="ARBA00004322"/>
    </source>
</evidence>
<dbReference type="GO" id="GO:0005737">
    <property type="term" value="C:cytoplasm"/>
    <property type="evidence" value="ECO:0007669"/>
    <property type="project" value="UniProtKB-SubCell"/>
</dbReference>
<dbReference type="CDD" id="cd07855">
    <property type="entry name" value="STKc_ERK5"/>
    <property type="match status" value="1"/>
</dbReference>
<dbReference type="FunCoup" id="A0A3P8XEJ6">
    <property type="interactions" value="1122"/>
</dbReference>
<evidence type="ECO:0000256" key="11">
    <source>
        <dbReference type="ARBA" id="ARBA00022840"/>
    </source>
</evidence>
<dbReference type="InterPro" id="IPR000719">
    <property type="entry name" value="Prot_kinase_dom"/>
</dbReference>
<keyword evidence="10" id="KW-0221">Differentiation</keyword>
<reference evidence="23" key="1">
    <citation type="journal article" date="2014" name="PLoS ONE">
        <title>The genome and linkage map of the northern pike (Esox lucius): conserved synteny revealed between the salmonid sister group and the Neoteleostei.</title>
        <authorList>
            <person name="Rondeau E.B."/>
            <person name="Minkley D.R."/>
            <person name="Leong J.S."/>
            <person name="Messmer A.M."/>
            <person name="Jantzen J.R."/>
            <person name="von Schalburg K.R."/>
            <person name="Lemon C."/>
            <person name="Bird N.H."/>
            <person name="Koop B.F."/>
        </authorList>
    </citation>
    <scope>NUCLEOTIDE SEQUENCE</scope>
</reference>
<dbReference type="FunFam" id="3.30.200.20:FF:000242">
    <property type="entry name" value="Mitogen-activated protein kinase"/>
    <property type="match status" value="1"/>
</dbReference>
<dbReference type="InterPro" id="IPR017441">
    <property type="entry name" value="Protein_kinase_ATP_BS"/>
</dbReference>
<name>A0A3P8XEJ6_ESOLU</name>
<dbReference type="GO" id="GO:0001503">
    <property type="term" value="P:ossification"/>
    <property type="evidence" value="ECO:0007669"/>
    <property type="project" value="Ensembl"/>
</dbReference>
<keyword evidence="23" id="KW-1185">Reference proteome</keyword>
<evidence type="ECO:0000256" key="5">
    <source>
        <dbReference type="ARBA" id="ARBA00022527"/>
    </source>
</evidence>
<evidence type="ECO:0000256" key="9">
    <source>
        <dbReference type="ARBA" id="ARBA00022777"/>
    </source>
</evidence>
<comment type="subcellular location">
    <subcellularLocation>
        <location evidence="3">Cytoplasm</location>
    </subcellularLocation>
    <subcellularLocation>
        <location evidence="2">Nucleus</location>
        <location evidence="2">PML body</location>
    </subcellularLocation>
</comment>
<comment type="catalytic activity">
    <reaction evidence="15 19">
        <text>L-threonyl-[protein] + ATP = O-phospho-L-threonyl-[protein] + ADP + H(+)</text>
        <dbReference type="Rhea" id="RHEA:46608"/>
        <dbReference type="Rhea" id="RHEA-COMP:11060"/>
        <dbReference type="Rhea" id="RHEA-COMP:11605"/>
        <dbReference type="ChEBI" id="CHEBI:15378"/>
        <dbReference type="ChEBI" id="CHEBI:30013"/>
        <dbReference type="ChEBI" id="CHEBI:30616"/>
        <dbReference type="ChEBI" id="CHEBI:61977"/>
        <dbReference type="ChEBI" id="CHEBI:456216"/>
        <dbReference type="EC" id="2.7.11.24"/>
    </reaction>
</comment>
<dbReference type="GO" id="GO:0004707">
    <property type="term" value="F:MAP kinase activity"/>
    <property type="evidence" value="ECO:0007669"/>
    <property type="project" value="UniProtKB-EC"/>
</dbReference>
<dbReference type="GO" id="GO:0045217">
    <property type="term" value="P:cell-cell junction maintenance"/>
    <property type="evidence" value="ECO:0007669"/>
    <property type="project" value="Ensembl"/>
</dbReference>
<evidence type="ECO:0000256" key="18">
    <source>
        <dbReference type="PROSITE-ProRule" id="PRU10141"/>
    </source>
</evidence>
<evidence type="ECO:0000313" key="23">
    <source>
        <dbReference type="Proteomes" id="UP000265140"/>
    </source>
</evidence>
<dbReference type="GO" id="GO:0005524">
    <property type="term" value="F:ATP binding"/>
    <property type="evidence" value="ECO:0007669"/>
    <property type="project" value="UniProtKB-UniRule"/>
</dbReference>
<dbReference type="GeneTree" id="ENSGT00940000160215"/>
<dbReference type="SMART" id="SM00220">
    <property type="entry name" value="S_TKc"/>
    <property type="match status" value="1"/>
</dbReference>
<dbReference type="GO" id="GO:0016605">
    <property type="term" value="C:PML body"/>
    <property type="evidence" value="ECO:0007669"/>
    <property type="project" value="UniProtKB-SubCell"/>
</dbReference>
<dbReference type="PANTHER" id="PTHR24055">
    <property type="entry name" value="MITOGEN-ACTIVATED PROTEIN KINASE"/>
    <property type="match status" value="1"/>
</dbReference>
<reference evidence="22" key="2">
    <citation type="submission" date="2020-02" db="EMBL/GenBank/DDBJ databases">
        <title>Esox lucius (northern pike) genome, fEsoLuc1, primary haplotype.</title>
        <authorList>
            <person name="Myers G."/>
            <person name="Karagic N."/>
            <person name="Meyer A."/>
            <person name="Pippel M."/>
            <person name="Reichard M."/>
            <person name="Winkler S."/>
            <person name="Tracey A."/>
            <person name="Sims Y."/>
            <person name="Howe K."/>
            <person name="Rhie A."/>
            <person name="Formenti G."/>
            <person name="Durbin R."/>
            <person name="Fedrigo O."/>
            <person name="Jarvis E.D."/>
        </authorList>
    </citation>
    <scope>NUCLEOTIDE SEQUENCE [LARGE SCALE GENOMIC DNA]</scope>
</reference>
<proteinExistence type="inferred from homology"/>
<dbReference type="InterPro" id="IPR050117">
    <property type="entry name" value="MAPK"/>
</dbReference>
<dbReference type="PROSITE" id="PS50011">
    <property type="entry name" value="PROTEIN_KINASE_DOM"/>
    <property type="match status" value="1"/>
</dbReference>
<sequence length="1123" mass="123117">MSSKDEGEGVTAKSLAMATQSLITNCNSRENNHKNLRDGVGRLQPEPSLEMGGTVDTSTAAKNLALLKEHSLDVHFEVGEEYDIIETIGTGAYGVVSSARRRDNGQQVAIKKIPNAFEVVQNAKRTLRELKILKHFKHDNIIAIKDILQPSLPHSAFKSVYVVLDLMESDLHQIIHSRQPLTPEHTRYFLYQLLRGLKYVHSANVIHRDLKPSNLLVNENCELKIGDFGMARGLSSHPEESQSFMTEYVATRWYRAPELMLSLHHYSLAIDLWSVGCIFAEMLGRKQLFPGKHYVHQLQLILSVLGTPPEGVIGAIGADRVRSYVRSLPLRNPVPLAKLYPQAEPAALDLLAAMLRFDPRERIGVSQALEHPYLSKYHDQDDEPICVPAFDFEFDKAQMSREQIKDAILVEIQDFHRRKQNNHQKIQFRPLLRQAVDGCSSGQWSAQNSTVNLTSNSLAPMPGPSQVHLQPVSESQANQNLKITGGNQTFANQLPSFHEQAPPLLEVTHTLPPLTQTVPCQDVDMPSANSDSGQPETIDLITPVSSQGASPSEVMRESQKAEPLVPTTQRGPLAQAMQNQPMSHGQPMSSLSSGLAQNTMAPVPNSMSSLTLSQAQAQNLSQSLIQSLSKCARGTAGPVEGIRKDGAISEDTKAALKKALLKSALRNKARDEGPTVSSATRTGAVLSSSLSSFLPELRRPVTAQDRQREREEKRRRRQERARERERKMKEKARIEGDSLGGVLLSDNDKSLLERWKRMMDGRADKSQSLDVAGVKAKGCKGNSHPGRKSSDNTQAKMCVNHSKLDKEAVEIPKHKNTVSQMEHNLSDMFQPINTQGSLTVDQAKGGELGLVAVTGAVGTVEGSSCGLAKNDTLKPTPDEFEGQRSFNCQGNWDRQQQEGAGTSQQHQLPVNNTPQACQTSFLQPQALPLETFLTKAPALSRRETDGNMRAEEGQNNNISHPNLVTSGVRPVEKQCSALREKPGAQTQSPLCGALGAPSQPQPSLGFTDTGQPAVAPDIHMVTLQLSKSQVEDVLPPVFSVTPKGSGAGYGVGFDLDDLFNQSLTDLQHSDLRDSYNDSGPLSASLLSDWLEVHRMTPADLESLQQELQLGSPMILSDSIPPDT</sequence>
<dbReference type="GO" id="GO:0030154">
    <property type="term" value="P:cell differentiation"/>
    <property type="evidence" value="ECO:0007669"/>
    <property type="project" value="UniProtKB-KW"/>
</dbReference>
<feature type="domain" description="Protein kinase" evidence="21">
    <location>
        <begin position="82"/>
        <end position="374"/>
    </location>
</feature>
<evidence type="ECO:0000256" key="10">
    <source>
        <dbReference type="ARBA" id="ARBA00022782"/>
    </source>
</evidence>
<keyword evidence="19" id="KW-0460">Magnesium</keyword>
<keyword evidence="6" id="KW-0597">Phosphoprotein</keyword>
<dbReference type="Proteomes" id="UP000265140">
    <property type="component" value="Chromosome 5"/>
</dbReference>
<evidence type="ECO:0000256" key="4">
    <source>
        <dbReference type="ARBA" id="ARBA00022490"/>
    </source>
</evidence>
<dbReference type="InterPro" id="IPR003527">
    <property type="entry name" value="MAP_kinase_CS"/>
</dbReference>
<evidence type="ECO:0000256" key="16">
    <source>
        <dbReference type="ARBA" id="ARBA00048312"/>
    </source>
</evidence>
<dbReference type="InterPro" id="IPR011009">
    <property type="entry name" value="Kinase-like_dom_sf"/>
</dbReference>
<dbReference type="GO" id="GO:0048565">
    <property type="term" value="P:digestive tract development"/>
    <property type="evidence" value="ECO:0007669"/>
    <property type="project" value="Ensembl"/>
</dbReference>
<evidence type="ECO:0000256" key="15">
    <source>
        <dbReference type="ARBA" id="ARBA00047592"/>
    </source>
</evidence>
<keyword evidence="5 19" id="KW-0723">Serine/threonine-protein kinase</keyword>
<organism evidence="22 23">
    <name type="scientific">Esox lucius</name>
    <name type="common">Northern pike</name>
    <dbReference type="NCBI Taxonomy" id="8010"/>
    <lineage>
        <taxon>Eukaryota</taxon>
        <taxon>Metazoa</taxon>
        <taxon>Chordata</taxon>
        <taxon>Craniata</taxon>
        <taxon>Vertebrata</taxon>
        <taxon>Euteleostomi</taxon>
        <taxon>Actinopterygii</taxon>
        <taxon>Neopterygii</taxon>
        <taxon>Teleostei</taxon>
        <taxon>Protacanthopterygii</taxon>
        <taxon>Esociformes</taxon>
        <taxon>Esocidae</taxon>
        <taxon>Esox</taxon>
    </lineage>
</organism>
<dbReference type="SUPFAM" id="SSF56112">
    <property type="entry name" value="Protein kinase-like (PK-like)"/>
    <property type="match status" value="1"/>
</dbReference>
<gene>
    <name evidence="22" type="primary">MAPK7</name>
</gene>
<dbReference type="FunFam" id="1.10.510.10:FF:000013">
    <property type="entry name" value="Mitogen-activated protein kinase"/>
    <property type="match status" value="1"/>
</dbReference>
<evidence type="ECO:0000256" key="14">
    <source>
        <dbReference type="ARBA" id="ARBA00023306"/>
    </source>
</evidence>
<evidence type="ECO:0000256" key="3">
    <source>
        <dbReference type="ARBA" id="ARBA00004496"/>
    </source>
</evidence>
<dbReference type="InterPro" id="IPR008271">
    <property type="entry name" value="Ser/Thr_kinase_AS"/>
</dbReference>
<dbReference type="InParanoid" id="A0A3P8XEJ6"/>
<comment type="catalytic activity">
    <reaction evidence="16">
        <text>L-seryl-[protein] + ATP = O-phospho-L-seryl-[protein] + ADP + H(+)</text>
        <dbReference type="Rhea" id="RHEA:17989"/>
        <dbReference type="Rhea" id="RHEA-COMP:9863"/>
        <dbReference type="Rhea" id="RHEA-COMP:11604"/>
        <dbReference type="ChEBI" id="CHEBI:15378"/>
        <dbReference type="ChEBI" id="CHEBI:29999"/>
        <dbReference type="ChEBI" id="CHEBI:30616"/>
        <dbReference type="ChEBI" id="CHEBI:83421"/>
        <dbReference type="ChEBI" id="CHEBI:456216"/>
        <dbReference type="EC" id="2.7.11.24"/>
    </reaction>
</comment>
<feature type="compositionally biased region" description="Basic and acidic residues" evidence="20">
    <location>
        <begin position="30"/>
        <end position="40"/>
    </location>
</feature>
<evidence type="ECO:0000259" key="21">
    <source>
        <dbReference type="PROSITE" id="PS50011"/>
    </source>
</evidence>
<dbReference type="PROSITE" id="PS00107">
    <property type="entry name" value="PROTEIN_KINASE_ATP"/>
    <property type="match status" value="1"/>
</dbReference>
<feature type="region of interest" description="Disordered" evidence="20">
    <location>
        <begin position="696"/>
        <end position="732"/>
    </location>
</feature>
<feature type="region of interest" description="Disordered" evidence="20">
    <location>
        <begin position="763"/>
        <end position="793"/>
    </location>
</feature>
<keyword evidence="13" id="KW-0539">Nucleus</keyword>
<evidence type="ECO:0000256" key="12">
    <source>
        <dbReference type="ARBA" id="ARBA00022990"/>
    </source>
</evidence>
<evidence type="ECO:0000256" key="20">
    <source>
        <dbReference type="SAM" id="MobiDB-lite"/>
    </source>
</evidence>
<evidence type="ECO:0000313" key="22">
    <source>
        <dbReference type="Ensembl" id="ENSELUP00000027909.2"/>
    </source>
</evidence>
<feature type="region of interest" description="Disordered" evidence="20">
    <location>
        <begin position="29"/>
        <end position="54"/>
    </location>
</feature>
<feature type="compositionally biased region" description="Basic and acidic residues" evidence="20">
    <location>
        <begin position="720"/>
        <end position="732"/>
    </location>
</feature>
<dbReference type="PROSITE" id="PS01351">
    <property type="entry name" value="MAPK"/>
    <property type="match status" value="1"/>
</dbReference>
<feature type="region of interest" description="Disordered" evidence="20">
    <location>
        <begin position="544"/>
        <end position="564"/>
    </location>
</feature>
<keyword evidence="9 19" id="KW-0418">Kinase</keyword>
<evidence type="ECO:0000256" key="7">
    <source>
        <dbReference type="ARBA" id="ARBA00022679"/>
    </source>
</evidence>